<feature type="transmembrane region" description="Helical" evidence="1">
    <location>
        <begin position="22"/>
        <end position="49"/>
    </location>
</feature>
<organism evidence="2 3">
    <name type="scientific">Bodo saltans</name>
    <name type="common">Flagellated protozoan</name>
    <dbReference type="NCBI Taxonomy" id="75058"/>
    <lineage>
        <taxon>Eukaryota</taxon>
        <taxon>Discoba</taxon>
        <taxon>Euglenozoa</taxon>
        <taxon>Kinetoplastea</taxon>
        <taxon>Metakinetoplastina</taxon>
        <taxon>Eubodonida</taxon>
        <taxon>Bodonidae</taxon>
        <taxon>Bodo</taxon>
    </lineage>
</organism>
<feature type="non-terminal residue" evidence="2">
    <location>
        <position position="463"/>
    </location>
</feature>
<dbReference type="Proteomes" id="UP000051952">
    <property type="component" value="Unassembled WGS sequence"/>
</dbReference>
<keyword evidence="1" id="KW-0472">Membrane</keyword>
<reference evidence="3" key="1">
    <citation type="submission" date="2015-09" db="EMBL/GenBank/DDBJ databases">
        <authorList>
            <consortium name="Pathogen Informatics"/>
        </authorList>
    </citation>
    <scope>NUCLEOTIDE SEQUENCE [LARGE SCALE GENOMIC DNA]</scope>
    <source>
        <strain evidence="3">Lake Konstanz</strain>
    </source>
</reference>
<evidence type="ECO:0000313" key="2">
    <source>
        <dbReference type="EMBL" id="CUG86684.1"/>
    </source>
</evidence>
<proteinExistence type="predicted"/>
<evidence type="ECO:0000313" key="3">
    <source>
        <dbReference type="Proteomes" id="UP000051952"/>
    </source>
</evidence>
<protein>
    <submittedName>
        <fullName evidence="2">Membrane-associated protein, putative</fullName>
    </submittedName>
</protein>
<dbReference type="EMBL" id="CYKH01001365">
    <property type="protein sequence ID" value="CUG86684.1"/>
    <property type="molecule type" value="Genomic_DNA"/>
</dbReference>
<name>A0A0S4J908_BODSA</name>
<sequence>MNPSENTSFITSLKRCILRPSLFNVVFVTLVLSVVVVVVPLILSIALFVSDKMESAGMKYATLVSAVAGERVGPFFRYPQQVLQYSQRAIASPMRSSSVGSGWFDPNGTLDNAAFWVGKFVRPNAGLLYSIYDNASLNSTFVYNRNLHAAADSTIPNNVIVERIGPPNITTGMNFGIDTIRSFDDLSHIVSNDNFSTVFDFRGRPAFYSTIAIPFTSPDSQIPKWFPPSLSFYKNSITMSIALPYYNASPPPTSTNSSSSDMPIGVQTVILFVNVVTKFMQNLSYGHTSLLQGSFALFEVSTRAFIGGNFNDGGLRFVNQTTNTTLSNGTVIFSTQNISRMASICEASDSLLQLACAEIGEDAIASCSPAPCSLMFRGNPPKGRFSSALMKSHSLLYVTEVRDDNINLSLRLVAVTDLNDVMDRVRDGLVSAVIASVVVAAALIIVASVAAYRSLAPLHKVEE</sequence>
<feature type="transmembrane region" description="Helical" evidence="1">
    <location>
        <begin position="429"/>
        <end position="452"/>
    </location>
</feature>
<gene>
    <name evidence="2" type="ORF">BSAL_94250</name>
</gene>
<keyword evidence="1" id="KW-0812">Transmembrane</keyword>
<keyword evidence="3" id="KW-1185">Reference proteome</keyword>
<dbReference type="VEuPathDB" id="TriTrypDB:BSAL_94250"/>
<evidence type="ECO:0000256" key="1">
    <source>
        <dbReference type="SAM" id="Phobius"/>
    </source>
</evidence>
<accession>A0A0S4J908</accession>
<keyword evidence="1" id="KW-1133">Transmembrane helix</keyword>
<dbReference type="AlphaFoldDB" id="A0A0S4J908"/>